<feature type="transmembrane region" description="Helical" evidence="7">
    <location>
        <begin position="137"/>
        <end position="156"/>
    </location>
</feature>
<evidence type="ECO:0000256" key="2">
    <source>
        <dbReference type="ARBA" id="ARBA00022448"/>
    </source>
</evidence>
<dbReference type="InterPro" id="IPR035906">
    <property type="entry name" value="MetI-like_sf"/>
</dbReference>
<gene>
    <name evidence="10" type="ORF">QRT04_10045</name>
</gene>
<dbReference type="Pfam" id="PF00528">
    <property type="entry name" value="BPD_transp_1"/>
    <property type="match status" value="1"/>
</dbReference>
<dbReference type="SUPFAM" id="SSF161098">
    <property type="entry name" value="MetI-like"/>
    <property type="match status" value="1"/>
</dbReference>
<comment type="caution">
    <text evidence="10">The sequence shown here is derived from an EMBL/GenBank/DDBJ whole genome shotgun (WGS) entry which is preliminary data.</text>
</comment>
<protein>
    <submittedName>
        <fullName evidence="10">ABC transporter permease</fullName>
    </submittedName>
</protein>
<evidence type="ECO:0000256" key="5">
    <source>
        <dbReference type="ARBA" id="ARBA00022989"/>
    </source>
</evidence>
<feature type="transmembrane region" description="Helical" evidence="7">
    <location>
        <begin position="37"/>
        <end position="58"/>
    </location>
</feature>
<proteinExistence type="inferred from homology"/>
<name>A0ABT7SI79_9CELL</name>
<evidence type="ECO:0000256" key="6">
    <source>
        <dbReference type="ARBA" id="ARBA00023136"/>
    </source>
</evidence>
<feature type="transmembrane region" description="Helical" evidence="7">
    <location>
        <begin position="211"/>
        <end position="230"/>
    </location>
</feature>
<feature type="region of interest" description="Disordered" evidence="8">
    <location>
        <begin position="342"/>
        <end position="386"/>
    </location>
</feature>
<dbReference type="InterPro" id="IPR000515">
    <property type="entry name" value="MetI-like"/>
</dbReference>
<keyword evidence="11" id="KW-1185">Reference proteome</keyword>
<comment type="similarity">
    <text evidence="7">Belongs to the binding-protein-dependent transport system permease family.</text>
</comment>
<sequence>MPLDVVPVDAAAAAESAQVDTVVPSRQRFVFLRGAKAITGLVILGVFAVIAIVGPWIAPYDPDEMTADLLVHPSWHHLMGTDHLGRDIFSQLIVGTRGVMIVGLVAGVIATVLAIAVGVSAGFLGGVGDEVLSSLSNIFLVIPALPLIIIICSQLSDAGNFVVALVLAFTGWAWGARLLRAQTLSLRRRDFIEAARASGEKTWRIVWFETLPNLTAIIASSFISTVTFAVLSQTTLAFIGVTSVSDWSWGSILYWAQGNQALARGAWWWFVPAGLLIALLGMALSLVNFGIDEFVNPRLRLAGLTPREMRRRKIRPRIGFTVVAKDAPRAVARPAVVPVTELDEPADESLPADAVDAPTGFEPPASLRRSATPDSTGPADHEEAAR</sequence>
<feature type="transmembrane region" description="Helical" evidence="7">
    <location>
        <begin position="162"/>
        <end position="179"/>
    </location>
</feature>
<accession>A0ABT7SI79</accession>
<evidence type="ECO:0000313" key="11">
    <source>
        <dbReference type="Proteomes" id="UP001529338"/>
    </source>
</evidence>
<evidence type="ECO:0000256" key="7">
    <source>
        <dbReference type="RuleBase" id="RU363032"/>
    </source>
</evidence>
<dbReference type="RefSeq" id="WP_289455073.1">
    <property type="nucleotide sequence ID" value="NZ_JAUCGQ010000001.1"/>
</dbReference>
<dbReference type="Gene3D" id="1.10.3720.10">
    <property type="entry name" value="MetI-like"/>
    <property type="match status" value="1"/>
</dbReference>
<evidence type="ECO:0000259" key="9">
    <source>
        <dbReference type="PROSITE" id="PS50928"/>
    </source>
</evidence>
<dbReference type="EMBL" id="JAUCGQ010000001">
    <property type="protein sequence ID" value="MDM7855272.1"/>
    <property type="molecule type" value="Genomic_DNA"/>
</dbReference>
<dbReference type="InterPro" id="IPR050366">
    <property type="entry name" value="BP-dependent_transpt_permease"/>
</dbReference>
<evidence type="ECO:0000256" key="4">
    <source>
        <dbReference type="ARBA" id="ARBA00022692"/>
    </source>
</evidence>
<evidence type="ECO:0000256" key="1">
    <source>
        <dbReference type="ARBA" id="ARBA00004651"/>
    </source>
</evidence>
<feature type="transmembrane region" description="Helical" evidence="7">
    <location>
        <begin position="99"/>
        <end position="125"/>
    </location>
</feature>
<dbReference type="PANTHER" id="PTHR43386">
    <property type="entry name" value="OLIGOPEPTIDE TRANSPORT SYSTEM PERMEASE PROTEIN APPC"/>
    <property type="match status" value="1"/>
</dbReference>
<evidence type="ECO:0000313" key="10">
    <source>
        <dbReference type="EMBL" id="MDM7855272.1"/>
    </source>
</evidence>
<feature type="domain" description="ABC transmembrane type-1" evidence="9">
    <location>
        <begin position="100"/>
        <end position="288"/>
    </location>
</feature>
<feature type="transmembrane region" description="Helical" evidence="7">
    <location>
        <begin position="267"/>
        <end position="291"/>
    </location>
</feature>
<organism evidence="10 11">
    <name type="scientific">Cellulomonas alba</name>
    <dbReference type="NCBI Taxonomy" id="3053467"/>
    <lineage>
        <taxon>Bacteria</taxon>
        <taxon>Bacillati</taxon>
        <taxon>Actinomycetota</taxon>
        <taxon>Actinomycetes</taxon>
        <taxon>Micrococcales</taxon>
        <taxon>Cellulomonadaceae</taxon>
        <taxon>Cellulomonas</taxon>
    </lineage>
</organism>
<evidence type="ECO:0000256" key="3">
    <source>
        <dbReference type="ARBA" id="ARBA00022475"/>
    </source>
</evidence>
<evidence type="ECO:0000256" key="8">
    <source>
        <dbReference type="SAM" id="MobiDB-lite"/>
    </source>
</evidence>
<comment type="subcellular location">
    <subcellularLocation>
        <location evidence="1 7">Cell membrane</location>
        <topology evidence="1 7">Multi-pass membrane protein</topology>
    </subcellularLocation>
</comment>
<dbReference type="CDD" id="cd06261">
    <property type="entry name" value="TM_PBP2"/>
    <property type="match status" value="1"/>
</dbReference>
<reference evidence="10 11" key="1">
    <citation type="submission" date="2023-06" db="EMBL/GenBank/DDBJ databases">
        <title>Cellulomonas sp. MW4 Whole genome sequence.</title>
        <authorList>
            <person name="Park S."/>
        </authorList>
    </citation>
    <scope>NUCLEOTIDE SEQUENCE [LARGE SCALE GENOMIC DNA]</scope>
    <source>
        <strain evidence="10 11">MW4</strain>
    </source>
</reference>
<keyword evidence="2 7" id="KW-0813">Transport</keyword>
<dbReference type="InterPro" id="IPR025966">
    <property type="entry name" value="OppC_N"/>
</dbReference>
<keyword evidence="5 7" id="KW-1133">Transmembrane helix</keyword>
<keyword evidence="3" id="KW-1003">Cell membrane</keyword>
<keyword evidence="6 7" id="KW-0472">Membrane</keyword>
<dbReference type="Proteomes" id="UP001529338">
    <property type="component" value="Unassembled WGS sequence"/>
</dbReference>
<dbReference type="Pfam" id="PF12911">
    <property type="entry name" value="OppC_N"/>
    <property type="match status" value="1"/>
</dbReference>
<keyword evidence="4 7" id="KW-0812">Transmembrane</keyword>
<dbReference type="PROSITE" id="PS50928">
    <property type="entry name" value="ABC_TM1"/>
    <property type="match status" value="1"/>
</dbReference>
<dbReference type="PANTHER" id="PTHR43386:SF1">
    <property type="entry name" value="D,D-DIPEPTIDE TRANSPORT SYSTEM PERMEASE PROTEIN DDPC-RELATED"/>
    <property type="match status" value="1"/>
</dbReference>